<protein>
    <submittedName>
        <fullName evidence="3">Uncharacterized protein</fullName>
    </submittedName>
</protein>
<reference evidence="3 4" key="1">
    <citation type="journal article" date="2019" name="Int. J. Syst. Evol. Microbiol.">
        <title>The Global Catalogue of Microorganisms (GCM) 10K type strain sequencing project: providing services to taxonomists for standard genome sequencing and annotation.</title>
        <authorList>
            <consortium name="The Broad Institute Genomics Platform"/>
            <consortium name="The Broad Institute Genome Sequencing Center for Infectious Disease"/>
            <person name="Wu L."/>
            <person name="Ma J."/>
        </authorList>
    </citation>
    <scope>NUCLEOTIDE SEQUENCE [LARGE SCALE GENOMIC DNA]</scope>
    <source>
        <strain evidence="3 4">JCM 16378</strain>
    </source>
</reference>
<dbReference type="EMBL" id="BAAARN010000005">
    <property type="protein sequence ID" value="GAA2739773.1"/>
    <property type="molecule type" value="Genomic_DNA"/>
</dbReference>
<keyword evidence="2" id="KW-0812">Transmembrane</keyword>
<feature type="region of interest" description="Disordered" evidence="1">
    <location>
        <begin position="270"/>
        <end position="309"/>
    </location>
</feature>
<organism evidence="3 4">
    <name type="scientific">Pedococcus aerophilus</name>
    <dbReference type="NCBI Taxonomy" id="436356"/>
    <lineage>
        <taxon>Bacteria</taxon>
        <taxon>Bacillati</taxon>
        <taxon>Actinomycetota</taxon>
        <taxon>Actinomycetes</taxon>
        <taxon>Micrococcales</taxon>
        <taxon>Intrasporangiaceae</taxon>
        <taxon>Pedococcus</taxon>
    </lineage>
</organism>
<evidence type="ECO:0000256" key="2">
    <source>
        <dbReference type="SAM" id="Phobius"/>
    </source>
</evidence>
<dbReference type="RefSeq" id="WP_344196265.1">
    <property type="nucleotide sequence ID" value="NZ_BAAARN010000005.1"/>
</dbReference>
<feature type="region of interest" description="Disordered" evidence="1">
    <location>
        <begin position="76"/>
        <end position="121"/>
    </location>
</feature>
<feature type="compositionally biased region" description="Low complexity" evidence="1">
    <location>
        <begin position="275"/>
        <end position="290"/>
    </location>
</feature>
<name>A0ABN3UWN2_9MICO</name>
<feature type="region of interest" description="Disordered" evidence="1">
    <location>
        <begin position="140"/>
        <end position="168"/>
    </location>
</feature>
<evidence type="ECO:0000313" key="3">
    <source>
        <dbReference type="EMBL" id="GAA2739773.1"/>
    </source>
</evidence>
<evidence type="ECO:0000313" key="4">
    <source>
        <dbReference type="Proteomes" id="UP001501326"/>
    </source>
</evidence>
<evidence type="ECO:0000256" key="1">
    <source>
        <dbReference type="SAM" id="MobiDB-lite"/>
    </source>
</evidence>
<proteinExistence type="predicted"/>
<feature type="compositionally biased region" description="Low complexity" evidence="1">
    <location>
        <begin position="86"/>
        <end position="121"/>
    </location>
</feature>
<dbReference type="Proteomes" id="UP001501326">
    <property type="component" value="Unassembled WGS sequence"/>
</dbReference>
<keyword evidence="2" id="KW-1133">Transmembrane helix</keyword>
<sequence>MIDMAEHEDWSAHDDAQLRGTLATLWADVDALPLPDVRFVRARGVRRRRQRALALTAAAAAAAVVVGSVGFSQLGRDASLPVTPSTRTTGAPVPTAAPTAAPTASATADPLAEPGLLPLPGEWEDTLDLPKSSVTITPVTKGGGVECGDTLGAPSRQEAITQDNSPVSGGATYWRTDRAEAAANTLIQGVSTCQVGPSFKVRSEYVGAYAVFSYSTPEAGSGWFAVVPGGEGVVLLQVVDPAFSDVSLGGFTRTEVSALAEVARQRLERYGSGPGSSATASSTAAPAIIGPTGSTRALSEDMPVSGAQPVPTSPLFVAASQWRSQALSGGTATSAGRGALEGSSAVASCETDAQQDGIGGRVGVVSVMAGTGTSSYVGRQRVQLDESSTPSAQQSYVAARLAEANALYAKGCTFPNGTVKATAGPSQGTYRLDTVFTDGSATLSEWVGVTAQKTAGAVSTVVITKMSDPKQGFAELDRLLMLARQK</sequence>
<feature type="compositionally biased region" description="Polar residues" evidence="1">
    <location>
        <begin position="158"/>
        <end position="167"/>
    </location>
</feature>
<keyword evidence="2" id="KW-0472">Membrane</keyword>
<comment type="caution">
    <text evidence="3">The sequence shown here is derived from an EMBL/GenBank/DDBJ whole genome shotgun (WGS) entry which is preliminary data.</text>
</comment>
<feature type="transmembrane region" description="Helical" evidence="2">
    <location>
        <begin position="52"/>
        <end position="71"/>
    </location>
</feature>
<keyword evidence="4" id="KW-1185">Reference proteome</keyword>
<accession>A0ABN3UWN2</accession>
<gene>
    <name evidence="3" type="ORF">GCM10009867_37220</name>
</gene>